<name>A0A1G2EF36_9BACT</name>
<evidence type="ECO:0000256" key="1">
    <source>
        <dbReference type="SAM" id="Phobius"/>
    </source>
</evidence>
<evidence type="ECO:0000313" key="3">
    <source>
        <dbReference type="Proteomes" id="UP000178647"/>
    </source>
</evidence>
<proteinExistence type="predicted"/>
<reference evidence="2 3" key="1">
    <citation type="journal article" date="2016" name="Nat. Commun.">
        <title>Thousands of microbial genomes shed light on interconnected biogeochemical processes in an aquifer system.</title>
        <authorList>
            <person name="Anantharaman K."/>
            <person name="Brown C.T."/>
            <person name="Hug L.A."/>
            <person name="Sharon I."/>
            <person name="Castelle C.J."/>
            <person name="Probst A.J."/>
            <person name="Thomas B.C."/>
            <person name="Singh A."/>
            <person name="Wilkins M.J."/>
            <person name="Karaoz U."/>
            <person name="Brodie E.L."/>
            <person name="Williams K.H."/>
            <person name="Hubbard S.S."/>
            <person name="Banfield J.F."/>
        </authorList>
    </citation>
    <scope>NUCLEOTIDE SEQUENCE [LARGE SCALE GENOMIC DNA]</scope>
</reference>
<dbReference type="Proteomes" id="UP000178647">
    <property type="component" value="Unassembled WGS sequence"/>
</dbReference>
<gene>
    <name evidence="2" type="ORF">A2896_01210</name>
</gene>
<keyword evidence="1" id="KW-0812">Transmembrane</keyword>
<keyword evidence="1" id="KW-1133">Transmembrane helix</keyword>
<keyword evidence="1" id="KW-0472">Membrane</keyword>
<dbReference type="EMBL" id="MHMH01000011">
    <property type="protein sequence ID" value="OGZ24407.1"/>
    <property type="molecule type" value="Genomic_DNA"/>
</dbReference>
<sequence length="143" mass="15639">MTKIQNIKHKFRISIFEFRISTQKGVSLYLALMVMATLLAIALGLNSIFLGQTRTMRAMGHSVLAFYAADAGIEAILMQRDNPPLGAGSVITLSNDAKYQVFVYKGPATEGGPEEKCTATGLYYCITSVGTYKETKRAIAITY</sequence>
<feature type="transmembrane region" description="Helical" evidence="1">
    <location>
        <begin position="26"/>
        <end position="49"/>
    </location>
</feature>
<evidence type="ECO:0008006" key="4">
    <source>
        <dbReference type="Google" id="ProtNLM"/>
    </source>
</evidence>
<evidence type="ECO:0000313" key="2">
    <source>
        <dbReference type="EMBL" id="OGZ24407.1"/>
    </source>
</evidence>
<accession>A0A1G2EF36</accession>
<dbReference type="AlphaFoldDB" id="A0A1G2EF36"/>
<comment type="caution">
    <text evidence="2">The sequence shown here is derived from an EMBL/GenBank/DDBJ whole genome shotgun (WGS) entry which is preliminary data.</text>
</comment>
<organism evidence="2 3">
    <name type="scientific">Candidatus Nealsonbacteria bacterium RIFCSPLOWO2_01_FULL_43_32</name>
    <dbReference type="NCBI Taxonomy" id="1801672"/>
    <lineage>
        <taxon>Bacteria</taxon>
        <taxon>Candidatus Nealsoniibacteriota</taxon>
    </lineage>
</organism>
<dbReference type="STRING" id="1801672.A2896_01210"/>
<protein>
    <recommendedName>
        <fullName evidence="4">Type 4 fimbrial biogenesis protein PilX N-terminal domain-containing protein</fullName>
    </recommendedName>
</protein>